<protein>
    <submittedName>
        <fullName evidence="1">Uncharacterized protein</fullName>
    </submittedName>
</protein>
<evidence type="ECO:0000313" key="1">
    <source>
        <dbReference type="EMBL" id="VFS25894.1"/>
    </source>
</evidence>
<evidence type="ECO:0000313" key="2">
    <source>
        <dbReference type="Proteomes" id="UP000351155"/>
    </source>
</evidence>
<dbReference type="EMBL" id="CAADIW010000021">
    <property type="protein sequence ID" value="VFS25894.1"/>
    <property type="molecule type" value="Genomic_DNA"/>
</dbReference>
<gene>
    <name evidence="1" type="ORF">NCTC12126_02348</name>
</gene>
<dbReference type="Proteomes" id="UP000351155">
    <property type="component" value="Unassembled WGS sequence"/>
</dbReference>
<sequence length="111" mass="11976">MNEQFYSLPLVASVPDQDMTVGFDGNFFSVRVFFSTTTHLWWLELSSVDMAVTLSQIVLRPNVMHGLSGKVPGYAGSASIGMVTRRSGAVYGSIDAFAGDFGLFIADTVTV</sequence>
<accession>A0A484XQ32</accession>
<reference evidence="1 2" key="1">
    <citation type="submission" date="2019-03" db="EMBL/GenBank/DDBJ databases">
        <authorList>
            <consortium name="Pathogen Informatics"/>
        </authorList>
    </citation>
    <scope>NUCLEOTIDE SEQUENCE [LARGE SCALE GENOMIC DNA]</scope>
    <source>
        <strain evidence="1 2">NCTC12126</strain>
    </source>
</reference>
<dbReference type="AlphaFoldDB" id="A0A484XQ32"/>
<proteinExistence type="predicted"/>
<name>A0A484XQ32_9ENTR</name>
<organism evidence="1 2">
    <name type="scientific">Enterobacter cancerogenus</name>
    <dbReference type="NCBI Taxonomy" id="69218"/>
    <lineage>
        <taxon>Bacteria</taxon>
        <taxon>Pseudomonadati</taxon>
        <taxon>Pseudomonadota</taxon>
        <taxon>Gammaproteobacteria</taxon>
        <taxon>Enterobacterales</taxon>
        <taxon>Enterobacteriaceae</taxon>
        <taxon>Enterobacter</taxon>
        <taxon>Enterobacter cloacae complex</taxon>
    </lineage>
</organism>